<dbReference type="Proteomes" id="UP001165085">
    <property type="component" value="Unassembled WGS sequence"/>
</dbReference>
<keyword evidence="1" id="KW-0472">Membrane</keyword>
<keyword evidence="3" id="KW-1185">Reference proteome</keyword>
<organism evidence="2 3">
    <name type="scientific">Triparma strigata</name>
    <dbReference type="NCBI Taxonomy" id="1606541"/>
    <lineage>
        <taxon>Eukaryota</taxon>
        <taxon>Sar</taxon>
        <taxon>Stramenopiles</taxon>
        <taxon>Ochrophyta</taxon>
        <taxon>Bolidophyceae</taxon>
        <taxon>Parmales</taxon>
        <taxon>Triparmaceae</taxon>
        <taxon>Triparma</taxon>
    </lineage>
</organism>
<dbReference type="InterPro" id="IPR051697">
    <property type="entry name" value="Patched_domain-protein"/>
</dbReference>
<keyword evidence="1" id="KW-1133">Transmembrane helix</keyword>
<proteinExistence type="predicted"/>
<dbReference type="OrthoDB" id="6510177at2759"/>
<accession>A0A9W7BM83</accession>
<dbReference type="AlphaFoldDB" id="A0A9W7BM83"/>
<gene>
    <name evidence="2" type="ORF">TrST_g10012</name>
</gene>
<dbReference type="PANTHER" id="PTHR10796">
    <property type="entry name" value="PATCHED-RELATED"/>
    <property type="match status" value="1"/>
</dbReference>
<evidence type="ECO:0000256" key="1">
    <source>
        <dbReference type="SAM" id="Phobius"/>
    </source>
</evidence>
<feature type="transmembrane region" description="Helical" evidence="1">
    <location>
        <begin position="30"/>
        <end position="50"/>
    </location>
</feature>
<evidence type="ECO:0000313" key="3">
    <source>
        <dbReference type="Proteomes" id="UP001165085"/>
    </source>
</evidence>
<comment type="caution">
    <text evidence="2">The sequence shown here is derived from an EMBL/GenBank/DDBJ whole genome shotgun (WGS) entry which is preliminary data.</text>
</comment>
<dbReference type="PANTHER" id="PTHR10796:SF92">
    <property type="entry name" value="PATCHED-RELATED, ISOFORM A"/>
    <property type="match status" value="1"/>
</dbReference>
<protein>
    <submittedName>
        <fullName evidence="2">Uncharacterized protein</fullName>
    </submittedName>
</protein>
<evidence type="ECO:0000313" key="2">
    <source>
        <dbReference type="EMBL" id="GMH91081.1"/>
    </source>
</evidence>
<dbReference type="EMBL" id="BRXY01000381">
    <property type="protein sequence ID" value="GMH91081.1"/>
    <property type="molecule type" value="Genomic_DNA"/>
</dbReference>
<reference evidence="3" key="1">
    <citation type="journal article" date="2023" name="Commun. Biol.">
        <title>Genome analysis of Parmales, the sister group of diatoms, reveals the evolutionary specialization of diatoms from phago-mixotrophs to photoautotrophs.</title>
        <authorList>
            <person name="Ban H."/>
            <person name="Sato S."/>
            <person name="Yoshikawa S."/>
            <person name="Yamada K."/>
            <person name="Nakamura Y."/>
            <person name="Ichinomiya M."/>
            <person name="Sato N."/>
            <person name="Blanc-Mathieu R."/>
            <person name="Endo H."/>
            <person name="Kuwata A."/>
            <person name="Ogata H."/>
        </authorList>
    </citation>
    <scope>NUCLEOTIDE SEQUENCE [LARGE SCALE GENOMIC DNA]</scope>
    <source>
        <strain evidence="3">NIES 3701</strain>
    </source>
</reference>
<dbReference type="GO" id="GO:0016020">
    <property type="term" value="C:membrane"/>
    <property type="evidence" value="ECO:0007669"/>
    <property type="project" value="TreeGrafter"/>
</dbReference>
<name>A0A9W7BM83_9STRA</name>
<keyword evidence="1" id="KW-0812">Transmembrane</keyword>
<sequence>MGWYELTNTVETFLEDKFESLGRSVTRKPLLWFVSTLILSFGCMAGVVTMTSKSAIVDLWVPADSEAKVNYDYIDKVFATSTNDVNVIFTAPNGEDNILKSTYFDILWEADTLVRSLSVDFEGTTYTFEDLCMKNSVDVCDHSGALEFWGHDKSAYDAITPSTDANLLAALVIDNFPGTGENVIYNPDCFGGTIIKDTNDHIETAQSVKVTWWL</sequence>